<protein>
    <submittedName>
        <fullName evidence="1">Uncharacterized protein</fullName>
    </submittedName>
</protein>
<gene>
    <name evidence="1" type="ORF">UY3_06406</name>
</gene>
<name>M7BGU0_CHEMY</name>
<dbReference type="Proteomes" id="UP000031443">
    <property type="component" value="Unassembled WGS sequence"/>
</dbReference>
<dbReference type="EMBL" id="KB525358">
    <property type="protein sequence ID" value="EMP36424.1"/>
    <property type="molecule type" value="Genomic_DNA"/>
</dbReference>
<sequence length="289" mass="33360">MRWQHKKIWPWLQQKKSHLPPMTDSQFTEKDLNNIFTFEFEKPKFGLLGKAKKKLATCKVEKEVNGELKPCSFKTSEASAMKSFNLWRHVKRNYPENYVALVTKKDQEDEAKQKVDTAKRRSSGFLKTPEEKIFYRASSEKKPKIEQTKLDSYLKSSKRGNEAMSTSENRDVDRTEAILPEEGTKGMDEIELNMDAALQWINDPSLILPTWLHEDDSKVQLMGCGIHTLQLAVWDGLNKEHAKKFLAKIRQVIVKLRTPSTQSVLLDLHGITQSLDTMTRWGSTFAMID</sequence>
<accession>M7BGU0</accession>
<reference evidence="2" key="1">
    <citation type="journal article" date="2013" name="Nat. Genet.">
        <title>The draft genomes of soft-shell turtle and green sea turtle yield insights into the development and evolution of the turtle-specific body plan.</title>
        <authorList>
            <person name="Wang Z."/>
            <person name="Pascual-Anaya J."/>
            <person name="Zadissa A."/>
            <person name="Li W."/>
            <person name="Niimura Y."/>
            <person name="Huang Z."/>
            <person name="Li C."/>
            <person name="White S."/>
            <person name="Xiong Z."/>
            <person name="Fang D."/>
            <person name="Wang B."/>
            <person name="Ming Y."/>
            <person name="Chen Y."/>
            <person name="Zheng Y."/>
            <person name="Kuraku S."/>
            <person name="Pignatelli M."/>
            <person name="Herrero J."/>
            <person name="Beal K."/>
            <person name="Nozawa M."/>
            <person name="Li Q."/>
            <person name="Wang J."/>
            <person name="Zhang H."/>
            <person name="Yu L."/>
            <person name="Shigenobu S."/>
            <person name="Wang J."/>
            <person name="Liu J."/>
            <person name="Flicek P."/>
            <person name="Searle S."/>
            <person name="Wang J."/>
            <person name="Kuratani S."/>
            <person name="Yin Y."/>
            <person name="Aken B."/>
            <person name="Zhang G."/>
            <person name="Irie N."/>
        </authorList>
    </citation>
    <scope>NUCLEOTIDE SEQUENCE [LARGE SCALE GENOMIC DNA]</scope>
</reference>
<proteinExistence type="predicted"/>
<evidence type="ECO:0000313" key="1">
    <source>
        <dbReference type="EMBL" id="EMP36424.1"/>
    </source>
</evidence>
<dbReference type="AlphaFoldDB" id="M7BGU0"/>
<evidence type="ECO:0000313" key="2">
    <source>
        <dbReference type="Proteomes" id="UP000031443"/>
    </source>
</evidence>
<organism evidence="1 2">
    <name type="scientific">Chelonia mydas</name>
    <name type="common">Green sea-turtle</name>
    <name type="synonym">Chelonia agassizi</name>
    <dbReference type="NCBI Taxonomy" id="8469"/>
    <lineage>
        <taxon>Eukaryota</taxon>
        <taxon>Metazoa</taxon>
        <taxon>Chordata</taxon>
        <taxon>Craniata</taxon>
        <taxon>Vertebrata</taxon>
        <taxon>Euteleostomi</taxon>
        <taxon>Archelosauria</taxon>
        <taxon>Testudinata</taxon>
        <taxon>Testudines</taxon>
        <taxon>Cryptodira</taxon>
        <taxon>Durocryptodira</taxon>
        <taxon>Americhelydia</taxon>
        <taxon>Chelonioidea</taxon>
        <taxon>Cheloniidae</taxon>
        <taxon>Chelonia</taxon>
    </lineage>
</organism>
<keyword evidence="2" id="KW-1185">Reference proteome</keyword>